<feature type="region of interest" description="Disordered" evidence="1">
    <location>
        <begin position="1"/>
        <end position="74"/>
    </location>
</feature>
<proteinExistence type="predicted"/>
<evidence type="ECO:0000313" key="3">
    <source>
        <dbReference type="Proteomes" id="UP001066276"/>
    </source>
</evidence>
<evidence type="ECO:0000256" key="1">
    <source>
        <dbReference type="SAM" id="MobiDB-lite"/>
    </source>
</evidence>
<organism evidence="2 3">
    <name type="scientific">Pleurodeles waltl</name>
    <name type="common">Iberian ribbed newt</name>
    <dbReference type="NCBI Taxonomy" id="8319"/>
    <lineage>
        <taxon>Eukaryota</taxon>
        <taxon>Metazoa</taxon>
        <taxon>Chordata</taxon>
        <taxon>Craniata</taxon>
        <taxon>Vertebrata</taxon>
        <taxon>Euteleostomi</taxon>
        <taxon>Amphibia</taxon>
        <taxon>Batrachia</taxon>
        <taxon>Caudata</taxon>
        <taxon>Salamandroidea</taxon>
        <taxon>Salamandridae</taxon>
        <taxon>Pleurodelinae</taxon>
        <taxon>Pleurodeles</taxon>
    </lineage>
</organism>
<sequence>MGSRPLRVESLQAQGGRHELCQPAGTSPPPALVGRSRGSFAGLDIGHGSAQAAGRSGVGGGPSQGRHFDSVFPPRVVPGGRGLRLGRGFFRLAAPGGSGAGKARAPSSLPLERVGPPGRRSPPGTRSSLPGSPAAADRSASQGCARVRAGPCAYGCCVLGGSRGL</sequence>
<evidence type="ECO:0000313" key="2">
    <source>
        <dbReference type="EMBL" id="KAJ1160171.1"/>
    </source>
</evidence>
<protein>
    <submittedName>
        <fullName evidence="2">Uncharacterized protein</fullName>
    </submittedName>
</protein>
<reference evidence="2" key="1">
    <citation type="journal article" date="2022" name="bioRxiv">
        <title>Sequencing and chromosome-scale assembly of the giantPleurodeles waltlgenome.</title>
        <authorList>
            <person name="Brown T."/>
            <person name="Elewa A."/>
            <person name="Iarovenko S."/>
            <person name="Subramanian E."/>
            <person name="Araus A.J."/>
            <person name="Petzold A."/>
            <person name="Susuki M."/>
            <person name="Suzuki K.-i.T."/>
            <person name="Hayashi T."/>
            <person name="Toyoda A."/>
            <person name="Oliveira C."/>
            <person name="Osipova E."/>
            <person name="Leigh N.D."/>
            <person name="Simon A."/>
            <person name="Yun M.H."/>
        </authorList>
    </citation>
    <scope>NUCLEOTIDE SEQUENCE</scope>
    <source>
        <strain evidence="2">20211129_DDA</strain>
        <tissue evidence="2">Liver</tissue>
    </source>
</reference>
<name>A0AAV7S5V7_PLEWA</name>
<keyword evidence="3" id="KW-1185">Reference proteome</keyword>
<feature type="region of interest" description="Disordered" evidence="1">
    <location>
        <begin position="93"/>
        <end position="142"/>
    </location>
</feature>
<gene>
    <name evidence="2" type="ORF">NDU88_000673</name>
</gene>
<dbReference type="Proteomes" id="UP001066276">
    <property type="component" value="Chromosome 4_2"/>
</dbReference>
<dbReference type="EMBL" id="JANPWB010000008">
    <property type="protein sequence ID" value="KAJ1160171.1"/>
    <property type="molecule type" value="Genomic_DNA"/>
</dbReference>
<dbReference type="AlphaFoldDB" id="A0AAV7S5V7"/>
<accession>A0AAV7S5V7</accession>
<comment type="caution">
    <text evidence="2">The sequence shown here is derived from an EMBL/GenBank/DDBJ whole genome shotgun (WGS) entry which is preliminary data.</text>
</comment>
<feature type="compositionally biased region" description="Low complexity" evidence="1">
    <location>
        <begin position="113"/>
        <end position="133"/>
    </location>
</feature>